<gene>
    <name evidence="2" type="ORF">SAMN02799615_01410</name>
</gene>
<feature type="compositionally biased region" description="Polar residues" evidence="1">
    <location>
        <begin position="270"/>
        <end position="281"/>
    </location>
</feature>
<dbReference type="Pfam" id="PF11219">
    <property type="entry name" value="DUF3014"/>
    <property type="match status" value="1"/>
</dbReference>
<dbReference type="EMBL" id="FONH01000003">
    <property type="protein sequence ID" value="SFE64788.1"/>
    <property type="molecule type" value="Genomic_DNA"/>
</dbReference>
<evidence type="ECO:0000256" key="1">
    <source>
        <dbReference type="SAM" id="MobiDB-lite"/>
    </source>
</evidence>
<evidence type="ECO:0008006" key="4">
    <source>
        <dbReference type="Google" id="ProtNLM"/>
    </source>
</evidence>
<dbReference type="InterPro" id="IPR021382">
    <property type="entry name" value="DUF3014"/>
</dbReference>
<name>A0A1I2C992_9GAMM</name>
<dbReference type="RefSeq" id="WP_051548916.1">
    <property type="nucleotide sequence ID" value="NZ_FONH01000003.1"/>
</dbReference>
<organism evidence="2 3">
    <name type="scientific">Dyella marensis</name>
    <dbReference type="NCBI Taxonomy" id="500610"/>
    <lineage>
        <taxon>Bacteria</taxon>
        <taxon>Pseudomonadati</taxon>
        <taxon>Pseudomonadota</taxon>
        <taxon>Gammaproteobacteria</taxon>
        <taxon>Lysobacterales</taxon>
        <taxon>Rhodanobacteraceae</taxon>
        <taxon>Dyella</taxon>
    </lineage>
</organism>
<reference evidence="3" key="1">
    <citation type="submission" date="2016-10" db="EMBL/GenBank/DDBJ databases">
        <authorList>
            <person name="Varghese N."/>
            <person name="Submissions S."/>
        </authorList>
    </citation>
    <scope>NUCLEOTIDE SEQUENCE [LARGE SCALE GENOMIC DNA]</scope>
    <source>
        <strain evidence="3">UNC178MFTsu3.1</strain>
    </source>
</reference>
<evidence type="ECO:0000313" key="3">
    <source>
        <dbReference type="Proteomes" id="UP000199477"/>
    </source>
</evidence>
<feature type="region of interest" description="Disordered" evidence="1">
    <location>
        <begin position="269"/>
        <end position="291"/>
    </location>
</feature>
<proteinExistence type="predicted"/>
<dbReference type="Proteomes" id="UP000199477">
    <property type="component" value="Unassembled WGS sequence"/>
</dbReference>
<accession>A0A1I2C992</accession>
<sequence>MKKQQNSFGAWLVAAIVVAGAIAGGVYLWRKGLQNPEAAAPAPATAASSAAPAAASSAIRHPIAEAGPAAASTAALPALDGSDGTVADELARLGGDDLAGLLLREQIIPRIVATVDALPRQGVATRILPLRTPRGAFAVDEQEGSIELSSRNAERYTPYVRVVDAVDARQAVAWYVRYYPLFQQAYRELGYPRGYFNDRLVAAIDNMLAAPDLTAPIALVRGDTYYRFVDPSLQGLSAGQKLLLRMGPANAAKMKAKLREIRAALVGQGPSMSSTPKLESFSSREKVPAGG</sequence>
<evidence type="ECO:0000313" key="2">
    <source>
        <dbReference type="EMBL" id="SFE64788.1"/>
    </source>
</evidence>
<dbReference type="STRING" id="500610.SAMN02799615_01410"/>
<protein>
    <recommendedName>
        <fullName evidence="4">DUF3014 domain-containing protein</fullName>
    </recommendedName>
</protein>
<dbReference type="AlphaFoldDB" id="A0A1I2C992"/>
<keyword evidence="3" id="KW-1185">Reference proteome</keyword>
<feature type="compositionally biased region" description="Basic and acidic residues" evidence="1">
    <location>
        <begin position="282"/>
        <end position="291"/>
    </location>
</feature>